<keyword evidence="4" id="KW-1003">Cell membrane</keyword>
<feature type="transmembrane region" description="Helical" evidence="8">
    <location>
        <begin position="12"/>
        <end position="36"/>
    </location>
</feature>
<feature type="transmembrane region" description="Helical" evidence="8">
    <location>
        <begin position="195"/>
        <end position="216"/>
    </location>
</feature>
<evidence type="ECO:0000256" key="8">
    <source>
        <dbReference type="SAM" id="Phobius"/>
    </source>
</evidence>
<dbReference type="GO" id="GO:0005886">
    <property type="term" value="C:plasma membrane"/>
    <property type="evidence" value="ECO:0007669"/>
    <property type="project" value="UniProtKB-SubCell"/>
</dbReference>
<comment type="subcellular location">
    <subcellularLocation>
        <location evidence="1">Cell membrane</location>
        <topology evidence="1">Multi-pass membrane protein</topology>
    </subcellularLocation>
</comment>
<evidence type="ECO:0000256" key="6">
    <source>
        <dbReference type="ARBA" id="ARBA00022989"/>
    </source>
</evidence>
<feature type="transmembrane region" description="Helical" evidence="8">
    <location>
        <begin position="97"/>
        <end position="116"/>
    </location>
</feature>
<evidence type="ECO:0000256" key="5">
    <source>
        <dbReference type="ARBA" id="ARBA00022692"/>
    </source>
</evidence>
<evidence type="ECO:0000259" key="9">
    <source>
        <dbReference type="PROSITE" id="PS50928"/>
    </source>
</evidence>
<protein>
    <submittedName>
        <fullName evidence="10">ABC-type spermidine/putrescine transport system permease subunit I</fullName>
    </submittedName>
</protein>
<keyword evidence="5 8" id="KW-0812">Transmembrane</keyword>
<feature type="domain" description="ABC transmembrane type-1" evidence="9">
    <location>
        <begin position="62"/>
        <end position="257"/>
    </location>
</feature>
<dbReference type="Gene3D" id="1.10.3720.10">
    <property type="entry name" value="MetI-like"/>
    <property type="match status" value="1"/>
</dbReference>
<evidence type="ECO:0000313" key="11">
    <source>
        <dbReference type="Proteomes" id="UP000295783"/>
    </source>
</evidence>
<evidence type="ECO:0000313" key="10">
    <source>
        <dbReference type="EMBL" id="TDQ81002.1"/>
    </source>
</evidence>
<proteinExistence type="inferred from homology"/>
<dbReference type="PANTHER" id="PTHR42929:SF5">
    <property type="entry name" value="ABC TRANSPORTER PERMEASE PROTEIN"/>
    <property type="match status" value="1"/>
</dbReference>
<dbReference type="InterPro" id="IPR000515">
    <property type="entry name" value="MetI-like"/>
</dbReference>
<evidence type="ECO:0000256" key="7">
    <source>
        <dbReference type="ARBA" id="ARBA00023136"/>
    </source>
</evidence>
<dbReference type="CDD" id="cd06261">
    <property type="entry name" value="TM_PBP2"/>
    <property type="match status" value="1"/>
</dbReference>
<feature type="transmembrane region" description="Helical" evidence="8">
    <location>
        <begin position="61"/>
        <end position="85"/>
    </location>
</feature>
<dbReference type="PANTHER" id="PTHR42929">
    <property type="entry name" value="INNER MEMBRANE ABC TRANSPORTER PERMEASE PROTEIN YDCU-RELATED-RELATED"/>
    <property type="match status" value="1"/>
</dbReference>
<dbReference type="EMBL" id="SNYW01000010">
    <property type="protein sequence ID" value="TDQ81002.1"/>
    <property type="molecule type" value="Genomic_DNA"/>
</dbReference>
<reference evidence="10 11" key="1">
    <citation type="submission" date="2019-03" db="EMBL/GenBank/DDBJ databases">
        <title>Genomic Encyclopedia of Type Strains, Phase III (KMG-III): the genomes of soil and plant-associated and newly described type strains.</title>
        <authorList>
            <person name="Whitman W."/>
        </authorList>
    </citation>
    <scope>NUCLEOTIDE SEQUENCE [LARGE SCALE GENOMIC DNA]</scope>
    <source>
        <strain evidence="10 11">CGMCC 1.7660</strain>
    </source>
</reference>
<gene>
    <name evidence="10" type="ORF">A8950_2872</name>
</gene>
<feature type="transmembrane region" description="Helical" evidence="8">
    <location>
        <begin position="146"/>
        <end position="164"/>
    </location>
</feature>
<dbReference type="SUPFAM" id="SSF161098">
    <property type="entry name" value="MetI-like"/>
    <property type="match status" value="1"/>
</dbReference>
<evidence type="ECO:0000256" key="1">
    <source>
        <dbReference type="ARBA" id="ARBA00004651"/>
    </source>
</evidence>
<dbReference type="GO" id="GO:0055085">
    <property type="term" value="P:transmembrane transport"/>
    <property type="evidence" value="ECO:0007669"/>
    <property type="project" value="InterPro"/>
</dbReference>
<feature type="transmembrane region" description="Helical" evidence="8">
    <location>
        <begin position="236"/>
        <end position="261"/>
    </location>
</feature>
<dbReference type="PROSITE" id="PS50928">
    <property type="entry name" value="ABC_TM1"/>
    <property type="match status" value="1"/>
</dbReference>
<comment type="caution">
    <text evidence="10">The sequence shown here is derived from an EMBL/GenBank/DDBJ whole genome shotgun (WGS) entry which is preliminary data.</text>
</comment>
<keyword evidence="11" id="KW-1185">Reference proteome</keyword>
<evidence type="ECO:0000256" key="2">
    <source>
        <dbReference type="ARBA" id="ARBA00007069"/>
    </source>
</evidence>
<dbReference type="InterPro" id="IPR035906">
    <property type="entry name" value="MetI-like_sf"/>
</dbReference>
<keyword evidence="7 8" id="KW-0472">Membrane</keyword>
<evidence type="ECO:0000256" key="3">
    <source>
        <dbReference type="ARBA" id="ARBA00022448"/>
    </source>
</evidence>
<dbReference type="Proteomes" id="UP000295783">
    <property type="component" value="Unassembled WGS sequence"/>
</dbReference>
<sequence length="266" mass="28321">MSQRHSGAKNDFGLTALLLVILVMLLPLALTIWLSLRDPAGTELTGAAWPVVATSTEALRALALSLFMGGAVALLGGAVGLPLAYVIAVRGGGLGRWILALALFLWLLDPGIRVLAWTEALKRGVLFDLLPDAIRGSAAAEFLARLHAWLPFGIVLQAIALRAAPARQLMAARECGAGALRIFRQLIWPACRHRILLAGAVVFAGASGGFLEPRLLGSGSFEQATEWLQRAMESEIGWPYAAAMLLLLLVLALLPLGLLLASGWRR</sequence>
<organism evidence="10 11">
    <name type="scientific">Dongia mobilis</name>
    <dbReference type="NCBI Taxonomy" id="578943"/>
    <lineage>
        <taxon>Bacteria</taxon>
        <taxon>Pseudomonadati</taxon>
        <taxon>Pseudomonadota</taxon>
        <taxon>Alphaproteobacteria</taxon>
        <taxon>Rhodospirillales</taxon>
        <taxon>Dongiaceae</taxon>
        <taxon>Dongia</taxon>
    </lineage>
</organism>
<keyword evidence="3" id="KW-0813">Transport</keyword>
<dbReference type="RefSeq" id="WP_166645185.1">
    <property type="nucleotide sequence ID" value="NZ_SNYW01000010.1"/>
</dbReference>
<dbReference type="AlphaFoldDB" id="A0A4V3DEL3"/>
<comment type="similarity">
    <text evidence="2">Belongs to the binding-protein-dependent transport system permease family. CysTW subfamily.</text>
</comment>
<keyword evidence="6 8" id="KW-1133">Transmembrane helix</keyword>
<accession>A0A4V3DEL3</accession>
<name>A0A4V3DEL3_9PROT</name>
<evidence type="ECO:0000256" key="4">
    <source>
        <dbReference type="ARBA" id="ARBA00022475"/>
    </source>
</evidence>